<accession>A0A4R2LK66</accession>
<name>A0A4R2LK66_9FIRM</name>
<dbReference type="AlphaFoldDB" id="A0A4R2LK66"/>
<dbReference type="EMBL" id="SLXA01000002">
    <property type="protein sequence ID" value="TCO85832.1"/>
    <property type="molecule type" value="Genomic_DNA"/>
</dbReference>
<gene>
    <name evidence="2" type="ORF">EV212_102147</name>
</gene>
<dbReference type="Proteomes" id="UP000295711">
    <property type="component" value="Unassembled WGS sequence"/>
</dbReference>
<feature type="transmembrane region" description="Helical" evidence="1">
    <location>
        <begin position="31"/>
        <end position="51"/>
    </location>
</feature>
<feature type="transmembrane region" description="Helical" evidence="1">
    <location>
        <begin position="67"/>
        <end position="86"/>
    </location>
</feature>
<organism evidence="2 3">
    <name type="scientific">Frisingicoccus caecimuris</name>
    <dbReference type="NCBI Taxonomy" id="1796636"/>
    <lineage>
        <taxon>Bacteria</taxon>
        <taxon>Bacillati</taxon>
        <taxon>Bacillota</taxon>
        <taxon>Clostridia</taxon>
        <taxon>Lachnospirales</taxon>
        <taxon>Lachnospiraceae</taxon>
        <taxon>Frisingicoccus</taxon>
    </lineage>
</organism>
<dbReference type="PANTHER" id="PTHR34821">
    <property type="entry name" value="INNER MEMBRANE PROTEIN YDCZ"/>
    <property type="match status" value="1"/>
</dbReference>
<reference evidence="2 3" key="1">
    <citation type="submission" date="2019-03" db="EMBL/GenBank/DDBJ databases">
        <title>Genomic Encyclopedia of Type Strains, Phase IV (KMG-IV): sequencing the most valuable type-strain genomes for metagenomic binning, comparative biology and taxonomic classification.</title>
        <authorList>
            <person name="Goeker M."/>
        </authorList>
    </citation>
    <scope>NUCLEOTIDE SEQUENCE [LARGE SCALE GENOMIC DNA]</scope>
    <source>
        <strain evidence="2 3">DSM 28559</strain>
    </source>
</reference>
<keyword evidence="1" id="KW-1133">Transmembrane helix</keyword>
<dbReference type="PANTHER" id="PTHR34821:SF3">
    <property type="entry name" value="MEMBRANE PROTEIN"/>
    <property type="match status" value="1"/>
</dbReference>
<feature type="transmembrane region" description="Helical" evidence="1">
    <location>
        <begin position="127"/>
        <end position="143"/>
    </location>
</feature>
<dbReference type="OrthoDB" id="9789346at2"/>
<dbReference type="Pfam" id="PF04657">
    <property type="entry name" value="DMT_YdcZ"/>
    <property type="match status" value="1"/>
</dbReference>
<keyword evidence="1" id="KW-0812">Transmembrane</keyword>
<dbReference type="InterPro" id="IPR006750">
    <property type="entry name" value="YdcZ"/>
</dbReference>
<comment type="caution">
    <text evidence="2">The sequence shown here is derived from an EMBL/GenBank/DDBJ whole genome shotgun (WGS) entry which is preliminary data.</text>
</comment>
<keyword evidence="3" id="KW-1185">Reference proteome</keyword>
<keyword evidence="1" id="KW-0472">Membrane</keyword>
<evidence type="ECO:0000313" key="2">
    <source>
        <dbReference type="EMBL" id="TCO85832.1"/>
    </source>
</evidence>
<protein>
    <submittedName>
        <fullName evidence="2">Transporter family-2 protein</fullName>
    </submittedName>
</protein>
<feature type="transmembrane region" description="Helical" evidence="1">
    <location>
        <begin position="92"/>
        <end position="115"/>
    </location>
</feature>
<dbReference type="RefSeq" id="WP_132088696.1">
    <property type="nucleotide sequence ID" value="NZ_JANKAQ010000001.1"/>
</dbReference>
<evidence type="ECO:0000256" key="1">
    <source>
        <dbReference type="SAM" id="Phobius"/>
    </source>
</evidence>
<evidence type="ECO:0000313" key="3">
    <source>
        <dbReference type="Proteomes" id="UP000295711"/>
    </source>
</evidence>
<dbReference type="GO" id="GO:0005886">
    <property type="term" value="C:plasma membrane"/>
    <property type="evidence" value="ECO:0007669"/>
    <property type="project" value="TreeGrafter"/>
</dbReference>
<proteinExistence type="predicted"/>
<sequence length="144" mass="15753">MWGWMIALISGALMSVQGVFNTGLTKQTSLWVANSWVQGTALVVCLGAWLIKERQSFGTLFQVDSKYMLLGGVIGAFITLTVILSMDQLGPAKAALIIVVSQLAVAYLIELFGLFGMEKVDFQWSKLLGMIVAVVGIFIFKWQS</sequence>